<comment type="caution">
    <text evidence="6">The sequence shown here is derived from an EMBL/GenBank/DDBJ whole genome shotgun (WGS) entry which is preliminary data.</text>
</comment>
<comment type="similarity">
    <text evidence="1">Belongs to the LysR transcriptional regulatory family.</text>
</comment>
<evidence type="ECO:0000313" key="7">
    <source>
        <dbReference type="Proteomes" id="UP001170481"/>
    </source>
</evidence>
<dbReference type="Gene3D" id="1.10.10.10">
    <property type="entry name" value="Winged helix-like DNA-binding domain superfamily/Winged helix DNA-binding domain"/>
    <property type="match status" value="1"/>
</dbReference>
<evidence type="ECO:0000256" key="1">
    <source>
        <dbReference type="ARBA" id="ARBA00009437"/>
    </source>
</evidence>
<dbReference type="InterPro" id="IPR000847">
    <property type="entry name" value="LysR_HTH_N"/>
</dbReference>
<dbReference type="SUPFAM" id="SSF46785">
    <property type="entry name" value="Winged helix' DNA-binding domain"/>
    <property type="match status" value="1"/>
</dbReference>
<dbReference type="Pfam" id="PF00126">
    <property type="entry name" value="HTH_1"/>
    <property type="match status" value="1"/>
</dbReference>
<dbReference type="InterPro" id="IPR036390">
    <property type="entry name" value="WH_DNA-bd_sf"/>
</dbReference>
<keyword evidence="4" id="KW-0804">Transcription</keyword>
<evidence type="ECO:0000313" key="6">
    <source>
        <dbReference type="EMBL" id="MDO6670807.1"/>
    </source>
</evidence>
<dbReference type="GO" id="GO:0006351">
    <property type="term" value="P:DNA-templated transcription"/>
    <property type="evidence" value="ECO:0007669"/>
    <property type="project" value="TreeGrafter"/>
</dbReference>
<gene>
    <name evidence="6" type="ORF">Q4535_01625</name>
</gene>
<dbReference type="AlphaFoldDB" id="A0AAP4WW83"/>
<evidence type="ECO:0000259" key="5">
    <source>
        <dbReference type="PROSITE" id="PS50931"/>
    </source>
</evidence>
<dbReference type="Pfam" id="PF03466">
    <property type="entry name" value="LysR_substrate"/>
    <property type="match status" value="1"/>
</dbReference>
<proteinExistence type="inferred from homology"/>
<dbReference type="InterPro" id="IPR036388">
    <property type="entry name" value="WH-like_DNA-bd_sf"/>
</dbReference>
<dbReference type="GO" id="GO:0003700">
    <property type="term" value="F:DNA-binding transcription factor activity"/>
    <property type="evidence" value="ECO:0007669"/>
    <property type="project" value="InterPro"/>
</dbReference>
<feature type="domain" description="HTH lysR-type" evidence="5">
    <location>
        <begin position="9"/>
        <end position="66"/>
    </location>
</feature>
<dbReference type="GO" id="GO:0043565">
    <property type="term" value="F:sequence-specific DNA binding"/>
    <property type="evidence" value="ECO:0007669"/>
    <property type="project" value="TreeGrafter"/>
</dbReference>
<evidence type="ECO:0000256" key="4">
    <source>
        <dbReference type="ARBA" id="ARBA00023163"/>
    </source>
</evidence>
<sequence length="306" mass="33611">MAGRFRHLPSLEGLAAFESVSRLGSFTQAADELCLTQSAISKQIRALEASLGTPLFVRKARGVTLSNAGMLYQQHILPALQGLEMAGQRLRALQHPDTVSVLATHAVSQYWLFPCLLSFSAEHPEITVHIHASNEMDASMVPDHDLAILYGDGEWPALGATPLIHEDIYPVARPDVIKEQGLSLEELAQRPLIQLDSSWNCMDWSHWFAHFGIRYRAPKSGITFNQLTLTYAAIQRGAGIGLAWDFMAAEAIAKGELVRVTNHRAITGLAEHLVFDLDRPLSASARLFRDWLIAKAGEGGVTGQKN</sequence>
<dbReference type="Gene3D" id="3.40.190.10">
    <property type="entry name" value="Periplasmic binding protein-like II"/>
    <property type="match status" value="2"/>
</dbReference>
<protein>
    <submittedName>
        <fullName evidence="6">LysR substrate-binding domain-containing protein</fullName>
    </submittedName>
</protein>
<dbReference type="PANTHER" id="PTHR30537">
    <property type="entry name" value="HTH-TYPE TRANSCRIPTIONAL REGULATOR"/>
    <property type="match status" value="1"/>
</dbReference>
<reference evidence="6" key="1">
    <citation type="submission" date="2023-07" db="EMBL/GenBank/DDBJ databases">
        <title>Genome content predicts the carbon catabolic preferences of heterotrophic bacteria.</title>
        <authorList>
            <person name="Gralka M."/>
        </authorList>
    </citation>
    <scope>NUCLEOTIDE SEQUENCE</scope>
    <source>
        <strain evidence="6">C2R13</strain>
    </source>
</reference>
<name>A0AAP4WW83_9GAMM</name>
<evidence type="ECO:0000256" key="3">
    <source>
        <dbReference type="ARBA" id="ARBA00023125"/>
    </source>
</evidence>
<dbReference type="PRINTS" id="PR00039">
    <property type="entry name" value="HTHLYSR"/>
</dbReference>
<dbReference type="SUPFAM" id="SSF53850">
    <property type="entry name" value="Periplasmic binding protein-like II"/>
    <property type="match status" value="1"/>
</dbReference>
<evidence type="ECO:0000256" key="2">
    <source>
        <dbReference type="ARBA" id="ARBA00023015"/>
    </source>
</evidence>
<dbReference type="EMBL" id="JAUORK010000002">
    <property type="protein sequence ID" value="MDO6670807.1"/>
    <property type="molecule type" value="Genomic_DNA"/>
</dbReference>
<dbReference type="RefSeq" id="WP_303592688.1">
    <property type="nucleotide sequence ID" value="NZ_JAUORK010000002.1"/>
</dbReference>
<dbReference type="FunFam" id="1.10.10.10:FF:000001">
    <property type="entry name" value="LysR family transcriptional regulator"/>
    <property type="match status" value="1"/>
</dbReference>
<organism evidence="6 7">
    <name type="scientific">Cobetia amphilecti</name>
    <dbReference type="NCBI Taxonomy" id="1055104"/>
    <lineage>
        <taxon>Bacteria</taxon>
        <taxon>Pseudomonadati</taxon>
        <taxon>Pseudomonadota</taxon>
        <taxon>Gammaproteobacteria</taxon>
        <taxon>Oceanospirillales</taxon>
        <taxon>Halomonadaceae</taxon>
        <taxon>Cobetia</taxon>
    </lineage>
</organism>
<dbReference type="Proteomes" id="UP001170481">
    <property type="component" value="Unassembled WGS sequence"/>
</dbReference>
<accession>A0AAP4WW83</accession>
<dbReference type="PANTHER" id="PTHR30537:SF79">
    <property type="entry name" value="TRANSCRIPTIONAL REGULATOR-RELATED"/>
    <property type="match status" value="1"/>
</dbReference>
<keyword evidence="2" id="KW-0805">Transcription regulation</keyword>
<dbReference type="InterPro" id="IPR058163">
    <property type="entry name" value="LysR-type_TF_proteobact-type"/>
</dbReference>
<dbReference type="InterPro" id="IPR005119">
    <property type="entry name" value="LysR_subst-bd"/>
</dbReference>
<dbReference type="PROSITE" id="PS50931">
    <property type="entry name" value="HTH_LYSR"/>
    <property type="match status" value="1"/>
</dbReference>
<keyword evidence="3" id="KW-0238">DNA-binding</keyword>